<dbReference type="AlphaFoldDB" id="A0A420HAK5"/>
<organism evidence="1 2">
    <name type="scientific">Erysiphe neolycopersici</name>
    <dbReference type="NCBI Taxonomy" id="212602"/>
    <lineage>
        <taxon>Eukaryota</taxon>
        <taxon>Fungi</taxon>
        <taxon>Dikarya</taxon>
        <taxon>Ascomycota</taxon>
        <taxon>Pezizomycotina</taxon>
        <taxon>Leotiomycetes</taxon>
        <taxon>Erysiphales</taxon>
        <taxon>Erysiphaceae</taxon>
        <taxon>Erysiphe</taxon>
    </lineage>
</organism>
<accession>A0A420HAK5</accession>
<evidence type="ECO:0000313" key="2">
    <source>
        <dbReference type="Proteomes" id="UP000286134"/>
    </source>
</evidence>
<name>A0A420HAK5_9PEZI</name>
<evidence type="ECO:0000313" key="1">
    <source>
        <dbReference type="EMBL" id="RKF54469.1"/>
    </source>
</evidence>
<gene>
    <name evidence="1" type="ORF">OnM2_097018</name>
</gene>
<keyword evidence="2" id="KW-1185">Reference proteome</keyword>
<dbReference type="EMBL" id="MCFK01009724">
    <property type="protein sequence ID" value="RKF54469.1"/>
    <property type="molecule type" value="Genomic_DNA"/>
</dbReference>
<dbReference type="Proteomes" id="UP000286134">
    <property type="component" value="Unassembled WGS sequence"/>
</dbReference>
<reference evidence="1 2" key="1">
    <citation type="journal article" date="2018" name="BMC Genomics">
        <title>Comparative genome analyses reveal sequence features reflecting distinct modes of host-adaptation between dicot and monocot powdery mildew.</title>
        <authorList>
            <person name="Wu Y."/>
            <person name="Ma X."/>
            <person name="Pan Z."/>
            <person name="Kale S.D."/>
            <person name="Song Y."/>
            <person name="King H."/>
            <person name="Zhang Q."/>
            <person name="Presley C."/>
            <person name="Deng X."/>
            <person name="Wei C.I."/>
            <person name="Xiao S."/>
        </authorList>
    </citation>
    <scope>NUCLEOTIDE SEQUENCE [LARGE SCALE GENOMIC DNA]</scope>
    <source>
        <strain evidence="1">UMSG2</strain>
    </source>
</reference>
<proteinExistence type="predicted"/>
<comment type="caution">
    <text evidence="1">The sequence shown here is derived from an EMBL/GenBank/DDBJ whole genome shotgun (WGS) entry which is preliminary data.</text>
</comment>
<sequence>MEKITDFRPRLDKPDLTHIPQICTPVARLCKYPLRKTRFWKTVTIEYLENHQCHKKACLIQFYGKHIKLWGKDLEIAEKLKVEKQRKEAEEVNRIRNKLVITRGKRVKMNLLSLNSESLNRNPSDLENTDDYEVLIEDKGEDQWLIQNLPEEDLLTIFSSPSPISGRTAYPIFEFSDPFNARLSSISRLSLRYKIKKKKLLSSERREGWRMSGAGGDCAGGVDGY</sequence>
<protein>
    <submittedName>
        <fullName evidence="1">Uncharacterized protein</fullName>
    </submittedName>
</protein>